<reference evidence="1 2" key="1">
    <citation type="submission" date="2020-07" db="EMBL/GenBank/DDBJ databases">
        <title>Sequencing the genomes of 1000 actinobacteria strains.</title>
        <authorList>
            <person name="Klenk H.-P."/>
        </authorList>
    </citation>
    <scope>NUCLEOTIDE SEQUENCE [LARGE SCALE GENOMIC DNA]</scope>
    <source>
        <strain evidence="1 2">DSM 44442</strain>
    </source>
</reference>
<sequence length="138" mass="15047">MELPSLIESSNDLCGTTGDLLAFQRALLDGALFNDAATRDLLTERRNRLRNIPVLRYGLGTMSYTVGRLMSAGRRPVTLVGHSGATGAWLFHCPELDLHLCGTVDQTRGQALPFRFMAACVHAWRTGAAPPARTAHRS</sequence>
<dbReference type="SUPFAM" id="SSF56601">
    <property type="entry name" value="beta-lactamase/transpeptidase-like"/>
    <property type="match status" value="1"/>
</dbReference>
<gene>
    <name evidence="1" type="ORF">HNR10_006073</name>
</gene>
<protein>
    <submittedName>
        <fullName evidence="1">Uncharacterized protein</fullName>
    </submittedName>
</protein>
<dbReference type="InterPro" id="IPR012338">
    <property type="entry name" value="Beta-lactam/transpept-like"/>
</dbReference>
<keyword evidence="2" id="KW-1185">Reference proteome</keyword>
<dbReference type="Proteomes" id="UP000572051">
    <property type="component" value="Unassembled WGS sequence"/>
</dbReference>
<evidence type="ECO:0000313" key="1">
    <source>
        <dbReference type="EMBL" id="NYJ38192.1"/>
    </source>
</evidence>
<evidence type="ECO:0000313" key="2">
    <source>
        <dbReference type="Proteomes" id="UP000572051"/>
    </source>
</evidence>
<dbReference type="EMBL" id="JACCFS010000001">
    <property type="protein sequence ID" value="NYJ38192.1"/>
    <property type="molecule type" value="Genomic_DNA"/>
</dbReference>
<accession>A0A7Z0JDN4</accession>
<organism evidence="1 2">
    <name type="scientific">Nocardiopsis aegyptia</name>
    <dbReference type="NCBI Taxonomy" id="220378"/>
    <lineage>
        <taxon>Bacteria</taxon>
        <taxon>Bacillati</taxon>
        <taxon>Actinomycetota</taxon>
        <taxon>Actinomycetes</taxon>
        <taxon>Streptosporangiales</taxon>
        <taxon>Nocardiopsidaceae</taxon>
        <taxon>Nocardiopsis</taxon>
    </lineage>
</organism>
<proteinExistence type="predicted"/>
<dbReference type="RefSeq" id="WP_246406490.1">
    <property type="nucleotide sequence ID" value="NZ_JACCFS010000001.1"/>
</dbReference>
<dbReference type="Gene3D" id="3.40.710.10">
    <property type="entry name" value="DD-peptidase/beta-lactamase superfamily"/>
    <property type="match status" value="1"/>
</dbReference>
<name>A0A7Z0JDN4_9ACTN</name>
<comment type="caution">
    <text evidence="1">The sequence shown here is derived from an EMBL/GenBank/DDBJ whole genome shotgun (WGS) entry which is preliminary data.</text>
</comment>
<dbReference type="AlphaFoldDB" id="A0A7Z0JDN4"/>